<sequence length="113" mass="12282">MKQLLRLGKVAVTLVGLAGSFGVENALATSAFNLSCPEKYIATVTNVEDVESQAAFPKVEVDFQIIQTLKGEKVLSKKIQVVKDGPVKFKSGEIYTLESNDVWLCSATLFSKL</sequence>
<accession>A0A2K9NMP7</accession>
<evidence type="ECO:0000313" key="2">
    <source>
        <dbReference type="Proteomes" id="UP000235584"/>
    </source>
</evidence>
<dbReference type="KEGG" id="bsto:C0V70_01440"/>
<proteinExistence type="predicted"/>
<dbReference type="RefSeq" id="WP_102242082.1">
    <property type="nucleotide sequence ID" value="NZ_CP025704.1"/>
</dbReference>
<dbReference type="Proteomes" id="UP000235584">
    <property type="component" value="Chromosome"/>
</dbReference>
<reference evidence="1 2" key="1">
    <citation type="submission" date="2018-01" db="EMBL/GenBank/DDBJ databases">
        <title>Complete genome sequence of Bacteriovorax stolpii DSM12778.</title>
        <authorList>
            <person name="Tang B."/>
            <person name="Chang J."/>
        </authorList>
    </citation>
    <scope>NUCLEOTIDE SEQUENCE [LARGE SCALE GENOMIC DNA]</scope>
    <source>
        <strain evidence="1 2">DSM 12778</strain>
    </source>
</reference>
<dbReference type="AlphaFoldDB" id="A0A2K9NMP7"/>
<gene>
    <name evidence="1" type="ORF">C0V70_01440</name>
</gene>
<name>A0A2K9NMP7_BACTC</name>
<evidence type="ECO:0000313" key="1">
    <source>
        <dbReference type="EMBL" id="AUN96787.1"/>
    </source>
</evidence>
<protein>
    <submittedName>
        <fullName evidence="1">Uncharacterized protein</fullName>
    </submittedName>
</protein>
<dbReference type="EMBL" id="CP025704">
    <property type="protein sequence ID" value="AUN96787.1"/>
    <property type="molecule type" value="Genomic_DNA"/>
</dbReference>
<keyword evidence="2" id="KW-1185">Reference proteome</keyword>
<organism evidence="1 2">
    <name type="scientific">Bacteriovorax stolpii</name>
    <name type="common">Bdellovibrio stolpii</name>
    <dbReference type="NCBI Taxonomy" id="960"/>
    <lineage>
        <taxon>Bacteria</taxon>
        <taxon>Pseudomonadati</taxon>
        <taxon>Bdellovibrionota</taxon>
        <taxon>Bacteriovoracia</taxon>
        <taxon>Bacteriovoracales</taxon>
        <taxon>Bacteriovoracaceae</taxon>
        <taxon>Bacteriovorax</taxon>
    </lineage>
</organism>